<dbReference type="Proteomes" id="UP001370758">
    <property type="component" value="Unassembled WGS sequence"/>
</dbReference>
<protein>
    <submittedName>
        <fullName evidence="1">Uncharacterized protein</fullName>
    </submittedName>
</protein>
<organism evidence="1 2">
    <name type="scientific">Arthrobotrys musiformis</name>
    <dbReference type="NCBI Taxonomy" id="47236"/>
    <lineage>
        <taxon>Eukaryota</taxon>
        <taxon>Fungi</taxon>
        <taxon>Dikarya</taxon>
        <taxon>Ascomycota</taxon>
        <taxon>Pezizomycotina</taxon>
        <taxon>Orbiliomycetes</taxon>
        <taxon>Orbiliales</taxon>
        <taxon>Orbiliaceae</taxon>
        <taxon>Arthrobotrys</taxon>
    </lineage>
</organism>
<evidence type="ECO:0000313" key="1">
    <source>
        <dbReference type="EMBL" id="KAK6505721.1"/>
    </source>
</evidence>
<gene>
    <name evidence="1" type="ORF">TWF481_007613</name>
</gene>
<accession>A0AAV9WDT7</accession>
<sequence>MGQVWSTLSRGLIVYYETRPLGWVAPPCGPHGPQDDGLFHIYISGVYGTGPTFGSVKNFCFIRSDPESLLREMLRFDIVGLIVDRNLLSKTKGKELYIYGEDEIDTSITLNPPKTNGYTAVYPEKYAGLVPYYIGCERLRALPFSRPKRFDPDTQEAFRRELYDKKRL</sequence>
<dbReference type="EMBL" id="JAVHJL010000004">
    <property type="protein sequence ID" value="KAK6505721.1"/>
    <property type="molecule type" value="Genomic_DNA"/>
</dbReference>
<name>A0AAV9WDT7_9PEZI</name>
<evidence type="ECO:0000313" key="2">
    <source>
        <dbReference type="Proteomes" id="UP001370758"/>
    </source>
</evidence>
<comment type="caution">
    <text evidence="1">The sequence shown here is derived from an EMBL/GenBank/DDBJ whole genome shotgun (WGS) entry which is preliminary data.</text>
</comment>
<keyword evidence="2" id="KW-1185">Reference proteome</keyword>
<dbReference type="AlphaFoldDB" id="A0AAV9WDT7"/>
<proteinExistence type="predicted"/>
<reference evidence="1 2" key="1">
    <citation type="submission" date="2023-08" db="EMBL/GenBank/DDBJ databases">
        <authorList>
            <person name="Palmer J.M."/>
        </authorList>
    </citation>
    <scope>NUCLEOTIDE SEQUENCE [LARGE SCALE GENOMIC DNA]</scope>
    <source>
        <strain evidence="1 2">TWF481</strain>
    </source>
</reference>